<sequence>MADACGTTRRMRRVFGTRQVVRQREEQSTRREQQCEKRALEMEGRTKEAEAELDEAKRDLARLQERAAQAEARAQEDEATATRCGVELQAARQRQGELQMEMENERNLLQGMRQRLLREYEDKCGSLIENLHTVEQALEQQQAEHLSETTRLQKELGEASDRAEKSEEEVKRLQWELQEARTGLNQLGGGLLGTSGEWATRSGKVHRDACRRPRGSTGAQGG</sequence>
<gene>
    <name evidence="2" type="ORF">CYMTET_23817</name>
</gene>
<feature type="region of interest" description="Disordered" evidence="1">
    <location>
        <begin position="185"/>
        <end position="222"/>
    </location>
</feature>
<protein>
    <submittedName>
        <fullName evidence="2">Uncharacterized protein</fullName>
    </submittedName>
</protein>
<accession>A0AAE0FXL9</accession>
<organism evidence="2 3">
    <name type="scientific">Cymbomonas tetramitiformis</name>
    <dbReference type="NCBI Taxonomy" id="36881"/>
    <lineage>
        <taxon>Eukaryota</taxon>
        <taxon>Viridiplantae</taxon>
        <taxon>Chlorophyta</taxon>
        <taxon>Pyramimonadophyceae</taxon>
        <taxon>Pyramimonadales</taxon>
        <taxon>Pyramimonadaceae</taxon>
        <taxon>Cymbomonas</taxon>
    </lineage>
</organism>
<dbReference type="AlphaFoldDB" id="A0AAE0FXL9"/>
<dbReference type="EMBL" id="LGRX02012285">
    <property type="protein sequence ID" value="KAK3267643.1"/>
    <property type="molecule type" value="Genomic_DNA"/>
</dbReference>
<reference evidence="2 3" key="1">
    <citation type="journal article" date="2015" name="Genome Biol. Evol.">
        <title>Comparative Genomics of a Bacterivorous Green Alga Reveals Evolutionary Causalities and Consequences of Phago-Mixotrophic Mode of Nutrition.</title>
        <authorList>
            <person name="Burns J.A."/>
            <person name="Paasch A."/>
            <person name="Narechania A."/>
            <person name="Kim E."/>
        </authorList>
    </citation>
    <scope>NUCLEOTIDE SEQUENCE [LARGE SCALE GENOMIC DNA]</scope>
    <source>
        <strain evidence="2 3">PLY_AMNH</strain>
    </source>
</reference>
<dbReference type="Proteomes" id="UP001190700">
    <property type="component" value="Unassembled WGS sequence"/>
</dbReference>
<evidence type="ECO:0000313" key="3">
    <source>
        <dbReference type="Proteomes" id="UP001190700"/>
    </source>
</evidence>
<proteinExistence type="predicted"/>
<feature type="compositionally biased region" description="Basic and acidic residues" evidence="1">
    <location>
        <begin position="22"/>
        <end position="56"/>
    </location>
</feature>
<comment type="caution">
    <text evidence="2">The sequence shown here is derived from an EMBL/GenBank/DDBJ whole genome shotgun (WGS) entry which is preliminary data.</text>
</comment>
<feature type="region of interest" description="Disordered" evidence="1">
    <location>
        <begin position="20"/>
        <end position="56"/>
    </location>
</feature>
<keyword evidence="3" id="KW-1185">Reference proteome</keyword>
<evidence type="ECO:0000313" key="2">
    <source>
        <dbReference type="EMBL" id="KAK3267643.1"/>
    </source>
</evidence>
<evidence type="ECO:0000256" key="1">
    <source>
        <dbReference type="SAM" id="MobiDB-lite"/>
    </source>
</evidence>
<name>A0AAE0FXL9_9CHLO</name>
<dbReference type="SUPFAM" id="SSF57997">
    <property type="entry name" value="Tropomyosin"/>
    <property type="match status" value="1"/>
</dbReference>